<dbReference type="Proteomes" id="UP000002198">
    <property type="component" value="Chromosome"/>
</dbReference>
<dbReference type="STRING" id="257309.DIP0344"/>
<dbReference type="EMBL" id="BX248354">
    <property type="protein sequence ID" value="CAE48850.1"/>
    <property type="molecule type" value="Genomic_DNA"/>
</dbReference>
<dbReference type="HOGENOM" id="CLU_3182553_0_0_11"/>
<dbReference type="KEGG" id="cdi:DIP0344"/>
<name>Q6NJQ2_CORDI</name>
<accession>Q6NJQ2</accession>
<gene>
    <name evidence="1" type="ordered locus">DIP0344</name>
</gene>
<proteinExistence type="predicted"/>
<sequence length="46" mass="5332">MKKIDSLSMRNSRLAPVVCVILVFFLLSTLSFAMGFLHLMQWFLLL</sequence>
<dbReference type="AlphaFoldDB" id="Q6NJQ2"/>
<reference evidence="1 2" key="1">
    <citation type="journal article" date="2003" name="Nucleic Acids Res.">
        <title>The complete genome sequence and analysis of Corynebacterium diphtheriae NCTC13129.</title>
        <authorList>
            <person name="Cerdeno-Tarraga A.M."/>
            <person name="Efstratiou A."/>
            <person name="Dover L.G."/>
            <person name="Holden M.T.G."/>
            <person name="Pallen M."/>
            <person name="Bentley S.D."/>
            <person name="Besra G.S."/>
            <person name="Churcher C."/>
            <person name="James K.D."/>
            <person name="De Zoysa A."/>
            <person name="Chillingworth T."/>
            <person name="Cronin A."/>
            <person name="Dowd L."/>
            <person name="Feltwell T."/>
            <person name="Hamlin N."/>
            <person name="Holroyd S."/>
            <person name="Jagels K."/>
            <person name="Moule S."/>
            <person name="Quail M.A."/>
            <person name="Rabbinowitsch E."/>
            <person name="Rutherford K."/>
            <person name="Thomson N.R."/>
            <person name="Unwin L."/>
            <person name="Whitehead S."/>
            <person name="Barrell B.G.Parkhill.J."/>
        </authorList>
    </citation>
    <scope>NUCLEOTIDE SEQUENCE [LARGE SCALE GENOMIC DNA]</scope>
    <source>
        <strain evidence="2">ATCC 700971 / NCTC 13129 / Biotype gravis</strain>
    </source>
</reference>
<keyword evidence="2" id="KW-1185">Reference proteome</keyword>
<organism evidence="1 2">
    <name type="scientific">Corynebacterium diphtheriae (strain ATCC 700971 / NCTC 13129 / Biotype gravis)</name>
    <dbReference type="NCBI Taxonomy" id="257309"/>
    <lineage>
        <taxon>Bacteria</taxon>
        <taxon>Bacillati</taxon>
        <taxon>Actinomycetota</taxon>
        <taxon>Actinomycetes</taxon>
        <taxon>Mycobacteriales</taxon>
        <taxon>Corynebacteriaceae</taxon>
        <taxon>Corynebacterium</taxon>
    </lineage>
</organism>
<evidence type="ECO:0000313" key="1">
    <source>
        <dbReference type="EMBL" id="CAE48850.1"/>
    </source>
</evidence>
<protein>
    <submittedName>
        <fullName evidence="1">Exported protein</fullName>
    </submittedName>
</protein>
<evidence type="ECO:0000313" key="2">
    <source>
        <dbReference type="Proteomes" id="UP000002198"/>
    </source>
</evidence>